<evidence type="ECO:0000256" key="1">
    <source>
        <dbReference type="ARBA" id="ARBA00007406"/>
    </source>
</evidence>
<dbReference type="Pfam" id="PF00044">
    <property type="entry name" value="Gp_dh_N"/>
    <property type="match status" value="1"/>
</dbReference>
<dbReference type="PIRSF" id="PIRSF000149">
    <property type="entry name" value="GAP_DH"/>
    <property type="match status" value="1"/>
</dbReference>
<sequence length="337" mass="36832">MTIRIAINGYGRIGRNVLRGLYEHNRRDEFEIVAINNLGEIEVNAHLTEYDTVHGRFQAEVGYEGDYLLVNGDRIRYLSVRDPAQLPWKDLDVDVVFECTGLFTSKAKASAHLAAGAKKVVISAPGGDDVDATIVFGVNEQVLKAEHTVISNASCTTNCLAPLVAPLHAALGVEMGLMTTVHSYTNDQVLTDLYHSDLRRARSATMSMIPTKTGAAAAIGLVIPELAGKLDGLAVRVPTINVSLVDFVFTASRDTSVSEVNEILKQAAAVSRDGILTYVTKPLVSVDFNHNRASSNFDSSQTKVSNKRLVKVMAWYDNEWGYSNRMLDTCKALMQAR</sequence>
<comment type="caution">
    <text evidence="6">The sequence shown here is derived from an EMBL/GenBank/DDBJ whole genome shotgun (WGS) entry which is preliminary data.</text>
</comment>
<dbReference type="SUPFAM" id="SSF51735">
    <property type="entry name" value="NAD(P)-binding Rossmann-fold domains"/>
    <property type="match status" value="1"/>
</dbReference>
<dbReference type="PRINTS" id="PR00078">
    <property type="entry name" value="G3PDHDRGNASE"/>
</dbReference>
<name>A0ABQ5YDC7_9NEIS</name>
<dbReference type="InterPro" id="IPR036291">
    <property type="entry name" value="NAD(P)-bd_dom_sf"/>
</dbReference>
<reference evidence="7" key="1">
    <citation type="journal article" date="2019" name="Int. J. Syst. Evol. Microbiol.">
        <title>The Global Catalogue of Microorganisms (GCM) 10K type strain sequencing project: providing services to taxonomists for standard genome sequencing and annotation.</title>
        <authorList>
            <consortium name="The Broad Institute Genomics Platform"/>
            <consortium name="The Broad Institute Genome Sequencing Center for Infectious Disease"/>
            <person name="Wu L."/>
            <person name="Ma J."/>
        </authorList>
    </citation>
    <scope>NUCLEOTIDE SEQUENCE [LARGE SCALE GENOMIC DNA]</scope>
    <source>
        <strain evidence="7">NBRC 110044</strain>
    </source>
</reference>
<dbReference type="Gene3D" id="3.40.50.720">
    <property type="entry name" value="NAD(P)-binding Rossmann-like Domain"/>
    <property type="match status" value="1"/>
</dbReference>
<dbReference type="InterPro" id="IPR020828">
    <property type="entry name" value="GlycerAld_3-P_DH_NAD(P)-bd"/>
</dbReference>
<dbReference type="CDD" id="cd17892">
    <property type="entry name" value="GAPDH_N_E4PDH"/>
    <property type="match status" value="1"/>
</dbReference>
<keyword evidence="2 4" id="KW-0560">Oxidoreductase</keyword>
<evidence type="ECO:0000259" key="5">
    <source>
        <dbReference type="SMART" id="SM00846"/>
    </source>
</evidence>
<protein>
    <recommendedName>
        <fullName evidence="4">Glyceraldehyde-3-phosphate dehydrogenase</fullName>
        <ecNumber evidence="4">1.2.1.-</ecNumber>
    </recommendedName>
</protein>
<evidence type="ECO:0000256" key="2">
    <source>
        <dbReference type="ARBA" id="ARBA00023002"/>
    </source>
</evidence>
<gene>
    <name evidence="6" type="primary">hexC</name>
    <name evidence="6" type="ORF">GCM10007907_15940</name>
</gene>
<comment type="similarity">
    <text evidence="1 3">Belongs to the glyceraldehyde-3-phosphate dehydrogenase family.</text>
</comment>
<dbReference type="SUPFAM" id="SSF55347">
    <property type="entry name" value="Glyceraldehyde-3-phosphate dehydrogenase-like, C-terminal domain"/>
    <property type="match status" value="1"/>
</dbReference>
<dbReference type="RefSeq" id="WP_284195938.1">
    <property type="nucleotide sequence ID" value="NZ_BSOG01000002.1"/>
</dbReference>
<dbReference type="InterPro" id="IPR020829">
    <property type="entry name" value="GlycerAld_3-P_DH_cat"/>
</dbReference>
<dbReference type="CDD" id="cd18126">
    <property type="entry name" value="GAPDH_I_C"/>
    <property type="match status" value="1"/>
</dbReference>
<dbReference type="Gene3D" id="3.30.360.10">
    <property type="entry name" value="Dihydrodipicolinate Reductase, domain 2"/>
    <property type="match status" value="1"/>
</dbReference>
<evidence type="ECO:0000256" key="3">
    <source>
        <dbReference type="RuleBase" id="RU000397"/>
    </source>
</evidence>
<dbReference type="InterPro" id="IPR020831">
    <property type="entry name" value="GlycerAld/Erythrose_P_DH"/>
</dbReference>
<evidence type="ECO:0000313" key="7">
    <source>
        <dbReference type="Proteomes" id="UP001156706"/>
    </source>
</evidence>
<dbReference type="InterPro" id="IPR006424">
    <property type="entry name" value="Glyceraldehyde-3-P_DH_1"/>
</dbReference>
<dbReference type="PANTHER" id="PTHR43148">
    <property type="entry name" value="GLYCERALDEHYDE-3-PHOSPHATE DEHYDROGENASE 2"/>
    <property type="match status" value="1"/>
</dbReference>
<dbReference type="EC" id="1.2.1.-" evidence="4"/>
<proteinExistence type="inferred from homology"/>
<keyword evidence="7" id="KW-1185">Reference proteome</keyword>
<dbReference type="EMBL" id="BSOG01000002">
    <property type="protein sequence ID" value="GLR12804.1"/>
    <property type="molecule type" value="Genomic_DNA"/>
</dbReference>
<dbReference type="NCBIfam" id="TIGR01534">
    <property type="entry name" value="GAPDH-I"/>
    <property type="match status" value="1"/>
</dbReference>
<dbReference type="SMART" id="SM00846">
    <property type="entry name" value="Gp_dh_N"/>
    <property type="match status" value="1"/>
</dbReference>
<evidence type="ECO:0000313" key="6">
    <source>
        <dbReference type="EMBL" id="GLR12804.1"/>
    </source>
</evidence>
<evidence type="ECO:0000256" key="4">
    <source>
        <dbReference type="RuleBase" id="RU361160"/>
    </source>
</evidence>
<dbReference type="Pfam" id="PF02800">
    <property type="entry name" value="Gp_dh_C"/>
    <property type="match status" value="1"/>
</dbReference>
<dbReference type="PROSITE" id="PS00071">
    <property type="entry name" value="GAPDH"/>
    <property type="match status" value="1"/>
</dbReference>
<dbReference type="Proteomes" id="UP001156706">
    <property type="component" value="Unassembled WGS sequence"/>
</dbReference>
<accession>A0ABQ5YDC7</accession>
<organism evidence="6 7">
    <name type="scientific">Chitinimonas prasina</name>
    <dbReference type="NCBI Taxonomy" id="1434937"/>
    <lineage>
        <taxon>Bacteria</taxon>
        <taxon>Pseudomonadati</taxon>
        <taxon>Pseudomonadota</taxon>
        <taxon>Betaproteobacteria</taxon>
        <taxon>Neisseriales</taxon>
        <taxon>Chitinibacteraceae</taxon>
        <taxon>Chitinimonas</taxon>
    </lineage>
</organism>
<feature type="domain" description="Glyceraldehyde 3-phosphate dehydrogenase NAD(P) binding" evidence="5">
    <location>
        <begin position="3"/>
        <end position="155"/>
    </location>
</feature>
<dbReference type="InterPro" id="IPR020830">
    <property type="entry name" value="GlycerAld_3-P_DH_AS"/>
</dbReference>